<comment type="caution">
    <text evidence="1">The sequence shown here is derived from an EMBL/GenBank/DDBJ whole genome shotgun (WGS) entry which is preliminary data.</text>
</comment>
<protein>
    <recommendedName>
        <fullName evidence="3">SnoaL-like protein</fullName>
    </recommendedName>
</protein>
<dbReference type="EMBL" id="PTJE01000002">
    <property type="protein sequence ID" value="PPK95620.1"/>
    <property type="molecule type" value="Genomic_DNA"/>
</dbReference>
<name>A0A2S6INA3_9FLAO</name>
<accession>A0A2S6INA3</accession>
<sequence>MSAAAKKIVKGFLDSDVFVDPKEFGEFIHPDFIMHWHASSGYREFDYKDYLRLTEAVSSSYVSTRSEVSHLLSEKDEVVARFTVFVKTLENPQEEIPVGYFISIFRLSENKIIEVYQTSHTS</sequence>
<dbReference type="SUPFAM" id="SSF54427">
    <property type="entry name" value="NTF2-like"/>
    <property type="match status" value="1"/>
</dbReference>
<keyword evidence="2" id="KW-1185">Reference proteome</keyword>
<proteinExistence type="predicted"/>
<dbReference type="OrthoDB" id="1452256at2"/>
<dbReference type="AlphaFoldDB" id="A0A2S6INA3"/>
<dbReference type="Gene3D" id="3.10.450.50">
    <property type="match status" value="1"/>
</dbReference>
<dbReference type="InterPro" id="IPR032710">
    <property type="entry name" value="NTF2-like_dom_sf"/>
</dbReference>
<evidence type="ECO:0000313" key="2">
    <source>
        <dbReference type="Proteomes" id="UP000239002"/>
    </source>
</evidence>
<organism evidence="1 2">
    <name type="scientific">Nonlabens xylanidelens</name>
    <dbReference type="NCBI Taxonomy" id="191564"/>
    <lineage>
        <taxon>Bacteria</taxon>
        <taxon>Pseudomonadati</taxon>
        <taxon>Bacteroidota</taxon>
        <taxon>Flavobacteriia</taxon>
        <taxon>Flavobacteriales</taxon>
        <taxon>Flavobacteriaceae</taxon>
        <taxon>Nonlabens</taxon>
    </lineage>
</organism>
<evidence type="ECO:0008006" key="3">
    <source>
        <dbReference type="Google" id="ProtNLM"/>
    </source>
</evidence>
<reference evidence="1 2" key="1">
    <citation type="submission" date="2018-02" db="EMBL/GenBank/DDBJ databases">
        <title>Genomic Encyclopedia of Archaeal and Bacterial Type Strains, Phase II (KMG-II): from individual species to whole genera.</title>
        <authorList>
            <person name="Goeker M."/>
        </authorList>
    </citation>
    <scope>NUCLEOTIDE SEQUENCE [LARGE SCALE GENOMIC DNA]</scope>
    <source>
        <strain evidence="1 2">DSM 16809</strain>
    </source>
</reference>
<gene>
    <name evidence="1" type="ORF">LY01_01211</name>
</gene>
<dbReference type="Proteomes" id="UP000239002">
    <property type="component" value="Unassembled WGS sequence"/>
</dbReference>
<evidence type="ECO:0000313" key="1">
    <source>
        <dbReference type="EMBL" id="PPK95620.1"/>
    </source>
</evidence>
<dbReference type="RefSeq" id="WP_104514923.1">
    <property type="nucleotide sequence ID" value="NZ_MQVW01000002.1"/>
</dbReference>